<dbReference type="InterPro" id="IPR001680">
    <property type="entry name" value="WD40_rpt"/>
</dbReference>
<evidence type="ECO:0000256" key="5">
    <source>
        <dbReference type="PROSITE-ProRule" id="PRU00221"/>
    </source>
</evidence>
<dbReference type="PRINTS" id="PR00320">
    <property type="entry name" value="GPROTEINBRPT"/>
</dbReference>
<dbReference type="GO" id="GO:0005737">
    <property type="term" value="C:cytoplasm"/>
    <property type="evidence" value="ECO:0007669"/>
    <property type="project" value="UniProtKB-SubCell"/>
</dbReference>
<keyword evidence="2" id="KW-0963">Cytoplasm</keyword>
<reference evidence="6" key="1">
    <citation type="submission" date="2022-02" db="EMBL/GenBank/DDBJ databases">
        <authorList>
            <person name="Henning P.M."/>
            <person name="McCubbin A.G."/>
            <person name="Shore J.S."/>
        </authorList>
    </citation>
    <scope>NUCLEOTIDE SEQUENCE</scope>
    <source>
        <strain evidence="6">F60SS</strain>
        <tissue evidence="6">Leaves</tissue>
    </source>
</reference>
<sequence>MADEGGVYLDESDIIEEFMLDDEVLPDAADDGHSGVDDGEDDADSDVFLLEDPKCDDSVHVFTGHALHDSEPELFAVACNPTNATLVATGGSDNKGFLWRIGQENVAVELCGHKDSVSSLAFSNDGQLLASGGVDATVRIWDMAGNQKHNLRGNPDASGFEYEWVRWHPRGHVVMAGSDHHDCTARMWNADTGVLLHTFYGHTSAVTCGGFTPDGKTICTGSLDGSLRIWNPVSGESVHLVRGNSYHTEGLTCLAIGSDSTLAISGATDGSVHAVNITTGRVVSSLSAHSNTIRCIALASRFPWAATGSKDKKLIVWDLQHSSPRSTCTHEAGVRCLAWLGASSYLATGCSNGEIHLWDGRSGDHIRAFRGHSGSILSLSVSSNEDFLVSVSYDGTARVFNISEFK</sequence>
<comment type="caution">
    <text evidence="6">The sequence shown here is derived from an EMBL/GenBank/DDBJ whole genome shotgun (WGS) entry which is preliminary data.</text>
</comment>
<dbReference type="InterPro" id="IPR019775">
    <property type="entry name" value="WD40_repeat_CS"/>
</dbReference>
<evidence type="ECO:0000256" key="2">
    <source>
        <dbReference type="ARBA" id="ARBA00022490"/>
    </source>
</evidence>
<dbReference type="PANTHER" id="PTHR19857">
    <property type="entry name" value="MITOCHONDRIAL DIVISION PROTEIN 1-RELATED"/>
    <property type="match status" value="1"/>
</dbReference>
<gene>
    <name evidence="6" type="ORF">Tsubulata_040912</name>
</gene>
<proteinExistence type="predicted"/>
<dbReference type="CDD" id="cd00200">
    <property type="entry name" value="WD40"/>
    <property type="match status" value="1"/>
</dbReference>
<dbReference type="PROSITE" id="PS00678">
    <property type="entry name" value="WD_REPEATS_1"/>
    <property type="match status" value="2"/>
</dbReference>
<dbReference type="InterPro" id="IPR036322">
    <property type="entry name" value="WD40_repeat_dom_sf"/>
</dbReference>
<keyword evidence="3 5" id="KW-0853">WD repeat</keyword>
<evidence type="ECO:0000313" key="6">
    <source>
        <dbReference type="EMBL" id="KAJ4848273.1"/>
    </source>
</evidence>
<dbReference type="PANTHER" id="PTHR19857:SF8">
    <property type="entry name" value="ANGIO-ASSOCIATED MIGRATORY CELL PROTEIN"/>
    <property type="match status" value="1"/>
</dbReference>
<feature type="repeat" description="WD" evidence="5">
    <location>
        <begin position="110"/>
        <end position="143"/>
    </location>
</feature>
<dbReference type="FunFam" id="2.130.10.10:FF:000074">
    <property type="entry name" value="Angio-associated migratory cell protein-like protein"/>
    <property type="match status" value="1"/>
</dbReference>
<comment type="subcellular location">
    <subcellularLocation>
        <location evidence="1">Cytoplasm</location>
    </subcellularLocation>
</comment>
<dbReference type="Proteomes" id="UP001141552">
    <property type="component" value="Unassembled WGS sequence"/>
</dbReference>
<dbReference type="AlphaFoldDB" id="A0A9Q0GEN6"/>
<feature type="repeat" description="WD" evidence="5">
    <location>
        <begin position="286"/>
        <end position="327"/>
    </location>
</feature>
<evidence type="ECO:0000313" key="7">
    <source>
        <dbReference type="Proteomes" id="UP001141552"/>
    </source>
</evidence>
<name>A0A9Q0GEN6_9ROSI</name>
<keyword evidence="4" id="KW-0677">Repeat</keyword>
<dbReference type="EMBL" id="JAKUCV010000944">
    <property type="protein sequence ID" value="KAJ4848273.1"/>
    <property type="molecule type" value="Genomic_DNA"/>
</dbReference>
<evidence type="ECO:0000256" key="1">
    <source>
        <dbReference type="ARBA" id="ARBA00004496"/>
    </source>
</evidence>
<dbReference type="PROSITE" id="PS50082">
    <property type="entry name" value="WD_REPEATS_2"/>
    <property type="match status" value="5"/>
</dbReference>
<dbReference type="InterPro" id="IPR015943">
    <property type="entry name" value="WD40/YVTN_repeat-like_dom_sf"/>
</dbReference>
<dbReference type="PROSITE" id="PS50294">
    <property type="entry name" value="WD_REPEATS_REGION"/>
    <property type="match status" value="5"/>
</dbReference>
<dbReference type="Gene3D" id="2.130.10.10">
    <property type="entry name" value="YVTN repeat-like/Quinoprotein amine dehydrogenase"/>
    <property type="match status" value="3"/>
</dbReference>
<reference evidence="6" key="2">
    <citation type="journal article" date="2023" name="Plants (Basel)">
        <title>Annotation of the Turnera subulata (Passifloraceae) Draft Genome Reveals the S-Locus Evolved after the Divergence of Turneroideae from Passifloroideae in a Stepwise Manner.</title>
        <authorList>
            <person name="Henning P.M."/>
            <person name="Roalson E.H."/>
            <person name="Mir W."/>
            <person name="McCubbin A.G."/>
            <person name="Shore J.S."/>
        </authorList>
    </citation>
    <scope>NUCLEOTIDE SEQUENCE</scope>
    <source>
        <strain evidence="6">F60SS</strain>
    </source>
</reference>
<accession>A0A9Q0GEN6</accession>
<evidence type="ECO:0008006" key="8">
    <source>
        <dbReference type="Google" id="ProtNLM"/>
    </source>
</evidence>
<feature type="repeat" description="WD" evidence="5">
    <location>
        <begin position="199"/>
        <end position="240"/>
    </location>
</feature>
<dbReference type="SMART" id="SM00320">
    <property type="entry name" value="WD40"/>
    <property type="match status" value="8"/>
</dbReference>
<feature type="repeat" description="WD" evidence="5">
    <location>
        <begin position="327"/>
        <end position="368"/>
    </location>
</feature>
<dbReference type="OrthoDB" id="10261640at2759"/>
<dbReference type="InterPro" id="IPR020472">
    <property type="entry name" value="WD40_PAC1"/>
</dbReference>
<dbReference type="SUPFAM" id="SSF50978">
    <property type="entry name" value="WD40 repeat-like"/>
    <property type="match status" value="2"/>
</dbReference>
<evidence type="ECO:0000256" key="4">
    <source>
        <dbReference type="ARBA" id="ARBA00022737"/>
    </source>
</evidence>
<protein>
    <recommendedName>
        <fullName evidence="8">Anaphase-promoting complex subunit 4 WD40 domain-containing protein</fullName>
    </recommendedName>
</protein>
<keyword evidence="7" id="KW-1185">Reference proteome</keyword>
<dbReference type="Pfam" id="PF00400">
    <property type="entry name" value="WD40"/>
    <property type="match status" value="8"/>
</dbReference>
<feature type="repeat" description="WD" evidence="5">
    <location>
        <begin position="369"/>
        <end position="406"/>
    </location>
</feature>
<dbReference type="InterPro" id="IPR051179">
    <property type="entry name" value="WD_repeat_multifunction"/>
</dbReference>
<organism evidence="6 7">
    <name type="scientific">Turnera subulata</name>
    <dbReference type="NCBI Taxonomy" id="218843"/>
    <lineage>
        <taxon>Eukaryota</taxon>
        <taxon>Viridiplantae</taxon>
        <taxon>Streptophyta</taxon>
        <taxon>Embryophyta</taxon>
        <taxon>Tracheophyta</taxon>
        <taxon>Spermatophyta</taxon>
        <taxon>Magnoliopsida</taxon>
        <taxon>eudicotyledons</taxon>
        <taxon>Gunneridae</taxon>
        <taxon>Pentapetalae</taxon>
        <taxon>rosids</taxon>
        <taxon>fabids</taxon>
        <taxon>Malpighiales</taxon>
        <taxon>Passifloraceae</taxon>
        <taxon>Turnera</taxon>
    </lineage>
</organism>
<evidence type="ECO:0000256" key="3">
    <source>
        <dbReference type="ARBA" id="ARBA00022574"/>
    </source>
</evidence>